<evidence type="ECO:0000259" key="6">
    <source>
        <dbReference type="Pfam" id="PF00588"/>
    </source>
</evidence>
<sequence>MGAPVVVLVEPQLAENIGMAARAMANFGLSELRLVAPKNGWPKKGVREAASGATHVLDGATVHATVAEAIADLNVLLATTARERGQMKRVLLPDAAMAQAAEGIGRGERIGVMFGRERIGLTNDEVSLADAVVTFPVTDAFPSLNLAQAVLLVGYEWRRAAGLALPRFTGETRSPPATREAMLALFGTLETALAGAGFYPPEKREIIARNMRDMLHRMVLTEQDVRTFRGALRALERKGGRPPP</sequence>
<dbReference type="Proteomes" id="UP001055057">
    <property type="component" value="Unassembled WGS sequence"/>
</dbReference>
<proteinExistence type="inferred from homology"/>
<dbReference type="NCBIfam" id="TIGR00050">
    <property type="entry name" value="rRNA_methyl_1"/>
    <property type="match status" value="1"/>
</dbReference>
<keyword evidence="2 5" id="KW-0489">Methyltransferase</keyword>
<dbReference type="InterPro" id="IPR004384">
    <property type="entry name" value="RNA_MeTrfase_TrmJ/LasT"/>
</dbReference>
<dbReference type="PANTHER" id="PTHR42786">
    <property type="entry name" value="TRNA/RRNA METHYLTRANSFERASE"/>
    <property type="match status" value="1"/>
</dbReference>
<feature type="domain" description="tRNA/rRNA methyltransferase SpoU type" evidence="6">
    <location>
        <begin position="5"/>
        <end position="155"/>
    </location>
</feature>
<evidence type="ECO:0000256" key="3">
    <source>
        <dbReference type="ARBA" id="ARBA00022679"/>
    </source>
</evidence>
<dbReference type="EC" id="2.1.1.200" evidence="5"/>
<organism evidence="7 8">
    <name type="scientific">Methylobacterium trifolii</name>
    <dbReference type="NCBI Taxonomy" id="1003092"/>
    <lineage>
        <taxon>Bacteria</taxon>
        <taxon>Pseudomonadati</taxon>
        <taxon>Pseudomonadota</taxon>
        <taxon>Alphaproteobacteria</taxon>
        <taxon>Hyphomicrobiales</taxon>
        <taxon>Methylobacteriaceae</taxon>
        <taxon>Methylobacterium</taxon>
    </lineage>
</organism>
<reference evidence="7" key="2">
    <citation type="submission" date="2021-08" db="EMBL/GenBank/DDBJ databases">
        <authorList>
            <person name="Tani A."/>
            <person name="Ola A."/>
            <person name="Ogura Y."/>
            <person name="Katsura K."/>
            <person name="Hayashi T."/>
        </authorList>
    </citation>
    <scope>NUCLEOTIDE SEQUENCE</scope>
    <source>
        <strain evidence="7">DSM 23632</strain>
    </source>
</reference>
<comment type="subcellular location">
    <subcellularLocation>
        <location evidence="5">Cytoplasm</location>
    </subcellularLocation>
</comment>
<evidence type="ECO:0000256" key="1">
    <source>
        <dbReference type="ARBA" id="ARBA00007228"/>
    </source>
</evidence>
<evidence type="ECO:0000313" key="8">
    <source>
        <dbReference type="Proteomes" id="UP001055057"/>
    </source>
</evidence>
<comment type="similarity">
    <text evidence="1">Belongs to the class IV-like SAM-binding methyltransferase superfamily. RNA methyltransferase TrmH family.</text>
</comment>
<comment type="catalytic activity">
    <reaction evidence="5">
        <text>cytidine(32) in tRNA + S-adenosyl-L-methionine = 2'-O-methylcytidine(32) in tRNA + S-adenosyl-L-homocysteine + H(+)</text>
        <dbReference type="Rhea" id="RHEA:42932"/>
        <dbReference type="Rhea" id="RHEA-COMP:10288"/>
        <dbReference type="Rhea" id="RHEA-COMP:10289"/>
        <dbReference type="ChEBI" id="CHEBI:15378"/>
        <dbReference type="ChEBI" id="CHEBI:57856"/>
        <dbReference type="ChEBI" id="CHEBI:59789"/>
        <dbReference type="ChEBI" id="CHEBI:74495"/>
        <dbReference type="ChEBI" id="CHEBI:82748"/>
        <dbReference type="EC" id="2.1.1.200"/>
    </reaction>
</comment>
<keyword evidence="4 5" id="KW-0949">S-adenosyl-L-methionine</keyword>
<evidence type="ECO:0000256" key="5">
    <source>
        <dbReference type="RuleBase" id="RU362024"/>
    </source>
</evidence>
<dbReference type="PANTHER" id="PTHR42786:SF7">
    <property type="entry name" value="TRNA_RRNA METHYLTRANSFERASE SPOU TYPE DOMAIN-CONTAINING PROTEIN"/>
    <property type="match status" value="1"/>
</dbReference>
<dbReference type="InterPro" id="IPR001537">
    <property type="entry name" value="SpoU_MeTrfase"/>
</dbReference>
<evidence type="ECO:0000256" key="2">
    <source>
        <dbReference type="ARBA" id="ARBA00022603"/>
    </source>
</evidence>
<comment type="subunit">
    <text evidence="5">Homodimer.</text>
</comment>
<dbReference type="InterPro" id="IPR029028">
    <property type="entry name" value="Alpha/beta_knot_MTases"/>
</dbReference>
<comment type="function">
    <text evidence="5">Catalyzes the formation of 2'O-methylated cytidine (Cm32) or 2'O-methylated uridine (Um32) at position 32 in tRNA.</text>
</comment>
<dbReference type="Pfam" id="PF00588">
    <property type="entry name" value="SpoU_methylase"/>
    <property type="match status" value="1"/>
</dbReference>
<keyword evidence="8" id="KW-1185">Reference proteome</keyword>
<gene>
    <name evidence="5 7" type="primary">trmJ</name>
    <name evidence="7" type="ORF">MPOCJGCO_4126</name>
</gene>
<dbReference type="InterPro" id="IPR029026">
    <property type="entry name" value="tRNA_m1G_MTases_N"/>
</dbReference>
<name>A0ABQ4U4M7_9HYPH</name>
<accession>A0ABQ4U4M7</accession>
<reference evidence="7" key="1">
    <citation type="journal article" date="2021" name="Front. Microbiol.">
        <title>Comprehensive Comparative Genomics and Phenotyping of Methylobacterium Species.</title>
        <authorList>
            <person name="Alessa O."/>
            <person name="Ogura Y."/>
            <person name="Fujitani Y."/>
            <person name="Takami H."/>
            <person name="Hayashi T."/>
            <person name="Sahin N."/>
            <person name="Tani A."/>
        </authorList>
    </citation>
    <scope>NUCLEOTIDE SEQUENCE</scope>
    <source>
        <strain evidence="7">DSM 23632</strain>
    </source>
</reference>
<dbReference type="SUPFAM" id="SSF75217">
    <property type="entry name" value="alpha/beta knot"/>
    <property type="match status" value="1"/>
</dbReference>
<keyword evidence="5" id="KW-0963">Cytoplasm</keyword>
<dbReference type="EMBL" id="BPRB01000262">
    <property type="protein sequence ID" value="GJE61998.1"/>
    <property type="molecule type" value="Genomic_DNA"/>
</dbReference>
<keyword evidence="5" id="KW-0819">tRNA processing</keyword>
<comment type="caution">
    <text evidence="7">The sequence shown here is derived from an EMBL/GenBank/DDBJ whole genome shotgun (WGS) entry which is preliminary data.</text>
</comment>
<evidence type="ECO:0000313" key="7">
    <source>
        <dbReference type="EMBL" id="GJE61998.1"/>
    </source>
</evidence>
<comment type="catalytic activity">
    <reaction evidence="5">
        <text>uridine(32) in tRNA + S-adenosyl-L-methionine = 2'-O-methyluridine(32) in tRNA + S-adenosyl-L-homocysteine + H(+)</text>
        <dbReference type="Rhea" id="RHEA:42936"/>
        <dbReference type="Rhea" id="RHEA-COMP:10107"/>
        <dbReference type="Rhea" id="RHEA-COMP:10290"/>
        <dbReference type="ChEBI" id="CHEBI:15378"/>
        <dbReference type="ChEBI" id="CHEBI:57856"/>
        <dbReference type="ChEBI" id="CHEBI:59789"/>
        <dbReference type="ChEBI" id="CHEBI:65315"/>
        <dbReference type="ChEBI" id="CHEBI:74478"/>
        <dbReference type="EC" id="2.1.1.200"/>
    </reaction>
</comment>
<dbReference type="CDD" id="cd18093">
    <property type="entry name" value="SpoU-like_TrmJ"/>
    <property type="match status" value="1"/>
</dbReference>
<protein>
    <recommendedName>
        <fullName evidence="5">tRNA (cytidine/uridine-2'-O-)-methyltransferase TrmJ</fullName>
        <ecNumber evidence="5">2.1.1.200</ecNumber>
    </recommendedName>
    <alternativeName>
        <fullName evidence="5">tRNA (cytidine(32)/uridine(32)-2'-O)-methyltransferase</fullName>
    </alternativeName>
    <alternativeName>
        <fullName evidence="5">tRNA Cm32/Um32 methyltransferase</fullName>
    </alternativeName>
</protein>
<dbReference type="Gene3D" id="3.40.1280.10">
    <property type="match status" value="1"/>
</dbReference>
<dbReference type="RefSeq" id="WP_238184551.1">
    <property type="nucleotide sequence ID" value="NZ_BPRB01000262.1"/>
</dbReference>
<evidence type="ECO:0000256" key="4">
    <source>
        <dbReference type="ARBA" id="ARBA00022691"/>
    </source>
</evidence>
<keyword evidence="3" id="KW-0808">Transferase</keyword>
<dbReference type="Gene3D" id="1.10.8.590">
    <property type="match status" value="1"/>
</dbReference>
<dbReference type="PIRSF" id="PIRSF004808">
    <property type="entry name" value="LasT"/>
    <property type="match status" value="1"/>
</dbReference>